<protein>
    <submittedName>
        <fullName evidence="2">Uncharacterized protein</fullName>
    </submittedName>
</protein>
<dbReference type="Proteomes" id="UP001222325">
    <property type="component" value="Unassembled WGS sequence"/>
</dbReference>
<dbReference type="EMBL" id="JARJCN010000001">
    <property type="protein sequence ID" value="KAJ7104461.1"/>
    <property type="molecule type" value="Genomic_DNA"/>
</dbReference>
<keyword evidence="3" id="KW-1185">Reference proteome</keyword>
<evidence type="ECO:0000313" key="2">
    <source>
        <dbReference type="EMBL" id="KAJ7104461.1"/>
    </source>
</evidence>
<accession>A0AAD6UQZ8</accession>
<reference evidence="2" key="1">
    <citation type="submission" date="2023-03" db="EMBL/GenBank/DDBJ databases">
        <title>Massive genome expansion in bonnet fungi (Mycena s.s.) driven by repeated elements and novel gene families across ecological guilds.</title>
        <authorList>
            <consortium name="Lawrence Berkeley National Laboratory"/>
            <person name="Harder C.B."/>
            <person name="Miyauchi S."/>
            <person name="Viragh M."/>
            <person name="Kuo A."/>
            <person name="Thoen E."/>
            <person name="Andreopoulos B."/>
            <person name="Lu D."/>
            <person name="Skrede I."/>
            <person name="Drula E."/>
            <person name="Henrissat B."/>
            <person name="Morin E."/>
            <person name="Kohler A."/>
            <person name="Barry K."/>
            <person name="LaButti K."/>
            <person name="Morin E."/>
            <person name="Salamov A."/>
            <person name="Lipzen A."/>
            <person name="Mereny Z."/>
            <person name="Hegedus B."/>
            <person name="Baldrian P."/>
            <person name="Stursova M."/>
            <person name="Weitz H."/>
            <person name="Taylor A."/>
            <person name="Grigoriev I.V."/>
            <person name="Nagy L.G."/>
            <person name="Martin F."/>
            <person name="Kauserud H."/>
        </authorList>
    </citation>
    <scope>NUCLEOTIDE SEQUENCE</scope>
    <source>
        <strain evidence="2">CBHHK173m</strain>
    </source>
</reference>
<proteinExistence type="predicted"/>
<feature type="region of interest" description="Disordered" evidence="1">
    <location>
        <begin position="79"/>
        <end position="111"/>
    </location>
</feature>
<evidence type="ECO:0000256" key="1">
    <source>
        <dbReference type="SAM" id="MobiDB-lite"/>
    </source>
</evidence>
<dbReference type="AlphaFoldDB" id="A0AAD6UQZ8"/>
<evidence type="ECO:0000313" key="3">
    <source>
        <dbReference type="Proteomes" id="UP001222325"/>
    </source>
</evidence>
<feature type="non-terminal residue" evidence="2">
    <location>
        <position position="1"/>
    </location>
</feature>
<name>A0AAD6UQZ8_9AGAR</name>
<gene>
    <name evidence="2" type="ORF">B0H15DRAFT_765948</name>
</gene>
<sequence>RVGHCFTGEYYSYFRQLTASTERNTSRACTYFKSAPIYPIQRHPGSLSPGPSLHLPDILGTKEGIMALAKFIEKKSGAFTKMGNPRPERTIPTFDDEPDVEEARGATKTIDEDPTSEVRAFFWLKCLSRRD</sequence>
<organism evidence="2 3">
    <name type="scientific">Mycena belliarum</name>
    <dbReference type="NCBI Taxonomy" id="1033014"/>
    <lineage>
        <taxon>Eukaryota</taxon>
        <taxon>Fungi</taxon>
        <taxon>Dikarya</taxon>
        <taxon>Basidiomycota</taxon>
        <taxon>Agaricomycotina</taxon>
        <taxon>Agaricomycetes</taxon>
        <taxon>Agaricomycetidae</taxon>
        <taxon>Agaricales</taxon>
        <taxon>Marasmiineae</taxon>
        <taxon>Mycenaceae</taxon>
        <taxon>Mycena</taxon>
    </lineage>
</organism>
<feature type="compositionally biased region" description="Basic and acidic residues" evidence="1">
    <location>
        <begin position="101"/>
        <end position="111"/>
    </location>
</feature>
<comment type="caution">
    <text evidence="2">The sequence shown here is derived from an EMBL/GenBank/DDBJ whole genome shotgun (WGS) entry which is preliminary data.</text>
</comment>